<dbReference type="SUPFAM" id="SSF57667">
    <property type="entry name" value="beta-beta-alpha zinc fingers"/>
    <property type="match status" value="1"/>
</dbReference>
<organism evidence="6 7">
    <name type="scientific">Puccinia graminis f. sp. tritici</name>
    <dbReference type="NCBI Taxonomy" id="56615"/>
    <lineage>
        <taxon>Eukaryota</taxon>
        <taxon>Fungi</taxon>
        <taxon>Dikarya</taxon>
        <taxon>Basidiomycota</taxon>
        <taxon>Pucciniomycotina</taxon>
        <taxon>Pucciniomycetes</taxon>
        <taxon>Pucciniales</taxon>
        <taxon>Pucciniaceae</taxon>
        <taxon>Puccinia</taxon>
    </lineage>
</organism>
<evidence type="ECO:0000313" key="7">
    <source>
        <dbReference type="Proteomes" id="UP000324748"/>
    </source>
</evidence>
<name>A0A5B0P7B8_PUCGR</name>
<evidence type="ECO:0000256" key="4">
    <source>
        <dbReference type="PROSITE-ProRule" id="PRU00027"/>
    </source>
</evidence>
<accession>A0A5B0P7B8</accession>
<dbReference type="InterPro" id="IPR003656">
    <property type="entry name" value="Znf_BED"/>
</dbReference>
<dbReference type="SMART" id="SM00614">
    <property type="entry name" value="ZnF_BED"/>
    <property type="match status" value="1"/>
</dbReference>
<dbReference type="PANTHER" id="PTHR34396">
    <property type="entry name" value="OS03G0264950 PROTEIN-RELATED"/>
    <property type="match status" value="1"/>
</dbReference>
<dbReference type="InterPro" id="IPR053031">
    <property type="entry name" value="Cuticle_assoc_protein"/>
</dbReference>
<protein>
    <recommendedName>
        <fullName evidence="5">BED-type domain-containing protein</fullName>
    </recommendedName>
</protein>
<dbReference type="AlphaFoldDB" id="A0A5B0P7B8"/>
<dbReference type="PROSITE" id="PS50808">
    <property type="entry name" value="ZF_BED"/>
    <property type="match status" value="1"/>
</dbReference>
<sequence length="107" mass="11921">MVDKFDLVPAKVCDPSTIPSRYLLKFDYLITNPTKVKSRSDVWEHFKKVGVGEAAKAHCNYCRSELNGNSGNGTLALRRHLERCKNYAKCTKQTMLKLSGGNSAPSN</sequence>
<dbReference type="Pfam" id="PF02892">
    <property type="entry name" value="zf-BED"/>
    <property type="match status" value="1"/>
</dbReference>
<dbReference type="GO" id="GO:0006357">
    <property type="term" value="P:regulation of transcription by RNA polymerase II"/>
    <property type="evidence" value="ECO:0007669"/>
    <property type="project" value="TreeGrafter"/>
</dbReference>
<evidence type="ECO:0000313" key="6">
    <source>
        <dbReference type="EMBL" id="KAA1097385.1"/>
    </source>
</evidence>
<dbReference type="Proteomes" id="UP000324748">
    <property type="component" value="Unassembled WGS sequence"/>
</dbReference>
<gene>
    <name evidence="6" type="ORF">PGT21_004837</name>
</gene>
<dbReference type="InterPro" id="IPR036236">
    <property type="entry name" value="Znf_C2H2_sf"/>
</dbReference>
<feature type="domain" description="BED-type" evidence="5">
    <location>
        <begin position="37"/>
        <end position="91"/>
    </location>
</feature>
<keyword evidence="7" id="KW-1185">Reference proteome</keyword>
<comment type="caution">
    <text evidence="6">The sequence shown here is derived from an EMBL/GenBank/DDBJ whole genome shotgun (WGS) entry which is preliminary data.</text>
</comment>
<keyword evidence="2 4" id="KW-0863">Zinc-finger</keyword>
<dbReference type="OrthoDB" id="1432712at2759"/>
<evidence type="ECO:0000256" key="1">
    <source>
        <dbReference type="ARBA" id="ARBA00022723"/>
    </source>
</evidence>
<dbReference type="GO" id="GO:0008270">
    <property type="term" value="F:zinc ion binding"/>
    <property type="evidence" value="ECO:0007669"/>
    <property type="project" value="UniProtKB-KW"/>
</dbReference>
<keyword evidence="1" id="KW-0479">Metal-binding</keyword>
<dbReference type="EMBL" id="VSWC01000066">
    <property type="protein sequence ID" value="KAA1097385.1"/>
    <property type="molecule type" value="Genomic_DNA"/>
</dbReference>
<keyword evidence="3" id="KW-0862">Zinc</keyword>
<dbReference type="GO" id="GO:1990837">
    <property type="term" value="F:sequence-specific double-stranded DNA binding"/>
    <property type="evidence" value="ECO:0007669"/>
    <property type="project" value="TreeGrafter"/>
</dbReference>
<evidence type="ECO:0000256" key="2">
    <source>
        <dbReference type="ARBA" id="ARBA00022771"/>
    </source>
</evidence>
<proteinExistence type="predicted"/>
<evidence type="ECO:0000259" key="5">
    <source>
        <dbReference type="PROSITE" id="PS50808"/>
    </source>
</evidence>
<dbReference type="GO" id="GO:0005634">
    <property type="term" value="C:nucleus"/>
    <property type="evidence" value="ECO:0007669"/>
    <property type="project" value="TreeGrafter"/>
</dbReference>
<reference evidence="6 7" key="1">
    <citation type="submission" date="2019-05" db="EMBL/GenBank/DDBJ databases">
        <title>Emergence of the Ug99 lineage of the wheat stem rust pathogen through somatic hybridization.</title>
        <authorList>
            <person name="Li F."/>
            <person name="Upadhyaya N.M."/>
            <person name="Sperschneider J."/>
            <person name="Matny O."/>
            <person name="Nguyen-Phuc H."/>
            <person name="Mago R."/>
            <person name="Raley C."/>
            <person name="Miller M.E."/>
            <person name="Silverstein K.A.T."/>
            <person name="Henningsen E."/>
            <person name="Hirsch C.D."/>
            <person name="Visser B."/>
            <person name="Pretorius Z.A."/>
            <person name="Steffenson B.J."/>
            <person name="Schwessinger B."/>
            <person name="Dodds P.N."/>
            <person name="Figueroa M."/>
        </authorList>
    </citation>
    <scope>NUCLEOTIDE SEQUENCE [LARGE SCALE GENOMIC DNA]</scope>
    <source>
        <strain evidence="6">21-0</strain>
    </source>
</reference>
<dbReference type="PANTHER" id="PTHR34396:SF25">
    <property type="entry name" value="BOUNDARY ELEMENT ASSOCIATED FACTOR"/>
    <property type="match status" value="1"/>
</dbReference>
<evidence type="ECO:0000256" key="3">
    <source>
        <dbReference type="ARBA" id="ARBA00022833"/>
    </source>
</evidence>